<evidence type="ECO:0000256" key="2">
    <source>
        <dbReference type="ARBA" id="ARBA00022490"/>
    </source>
</evidence>
<gene>
    <name evidence="8" type="ORF">CLODIP_2_CD12762</name>
</gene>
<dbReference type="OrthoDB" id="431817at2759"/>
<evidence type="ECO:0000256" key="3">
    <source>
        <dbReference type="ARBA" id="ARBA00022603"/>
    </source>
</evidence>
<comment type="subcellular location">
    <subcellularLocation>
        <location evidence="1">Cytoplasm</location>
    </subcellularLocation>
</comment>
<protein>
    <recommendedName>
        <fullName evidence="7">CTCHY-type domain-containing protein</fullName>
    </recommendedName>
</protein>
<keyword evidence="5" id="KW-0539">Nucleus</keyword>
<sequence length="434" mass="49925">MKSAESHKVLSSDHLDNCPRCPHGPMLLFEKTAGCKTSRFFACAAFRSRKECQFFVSVTTDQVVETGKIEKLADRCKSLVTVSFWEKYQKTIMLKERKENVFCHSCTSFICDKSEINCEHKGHKIETQVKTENMRRPTKLLKSMKETTKEAQFFFSEQTSNFITSTLDRLGVKSVISIGTPSLIERLKINYYLLDFDWRYGVFYGDNFSWYNMFNHHFMETMDDPDGSRSKTRFKNFINSLPTEETVAILLDPPFGGRVEPIASTLKKLVTEIRETGCLGDVLFFWVFPYFMEAYISNALPGTAMLDYRIDYSDHKMFNSDSRRGRKTGSPVRIFTNAPLNLIVHPEDEGYNFCSKCSRFVHKDNVHCNLCGICPSKAGGTYKHCSTCQRCVKPRWIHCGSCSKCVAQPHECNNKKRKLLHTPNCPRKLKKGQD</sequence>
<dbReference type="GO" id="GO:0005730">
    <property type="term" value="C:nucleolus"/>
    <property type="evidence" value="ECO:0007669"/>
    <property type="project" value="TreeGrafter"/>
</dbReference>
<dbReference type="InterPro" id="IPR041370">
    <property type="entry name" value="Mlase_EEF1AKMT1/ZCCHC4"/>
</dbReference>
<dbReference type="PROSITE" id="PS51270">
    <property type="entry name" value="ZF_CTCHY"/>
    <property type="match status" value="1"/>
</dbReference>
<dbReference type="GO" id="GO:0003676">
    <property type="term" value="F:nucleic acid binding"/>
    <property type="evidence" value="ECO:0007669"/>
    <property type="project" value="InterPro"/>
</dbReference>
<reference evidence="8 9" key="1">
    <citation type="submission" date="2020-04" db="EMBL/GenBank/DDBJ databases">
        <authorList>
            <person name="Alioto T."/>
            <person name="Alioto T."/>
            <person name="Gomez Garrido J."/>
        </authorList>
    </citation>
    <scope>NUCLEOTIDE SEQUENCE [LARGE SCALE GENOMIC DNA]</scope>
</reference>
<dbReference type="GO" id="GO:0008270">
    <property type="term" value="F:zinc ion binding"/>
    <property type="evidence" value="ECO:0007669"/>
    <property type="project" value="UniProtKB-KW"/>
</dbReference>
<feature type="domain" description="CTCHY-type" evidence="7">
    <location>
        <begin position="349"/>
        <end position="413"/>
    </location>
</feature>
<dbReference type="InterPro" id="IPR002052">
    <property type="entry name" value="DNA_methylase_N6_adenine_CS"/>
</dbReference>
<dbReference type="Proteomes" id="UP000494165">
    <property type="component" value="Unassembled WGS sequence"/>
</dbReference>
<evidence type="ECO:0000313" key="8">
    <source>
        <dbReference type="EMBL" id="CAB3376803.1"/>
    </source>
</evidence>
<evidence type="ECO:0000313" key="9">
    <source>
        <dbReference type="Proteomes" id="UP000494165"/>
    </source>
</evidence>
<proteinExistence type="predicted"/>
<keyword evidence="9" id="KW-1185">Reference proteome</keyword>
<keyword evidence="6" id="KW-0862">Zinc</keyword>
<dbReference type="PANTHER" id="PTHR13493:SF3">
    <property type="entry name" value="RRNA N6-ADENOSINE-METHYLTRANSFERASE ZCCHC4"/>
    <property type="match status" value="1"/>
</dbReference>
<dbReference type="AlphaFoldDB" id="A0A8S1DG59"/>
<evidence type="ECO:0000256" key="6">
    <source>
        <dbReference type="PROSITE-ProRule" id="PRU00965"/>
    </source>
</evidence>
<keyword evidence="2" id="KW-0963">Cytoplasm</keyword>
<dbReference type="EMBL" id="CADEPI010000133">
    <property type="protein sequence ID" value="CAB3376803.1"/>
    <property type="molecule type" value="Genomic_DNA"/>
</dbReference>
<evidence type="ECO:0000256" key="5">
    <source>
        <dbReference type="ARBA" id="ARBA00023242"/>
    </source>
</evidence>
<dbReference type="PROSITE" id="PS00092">
    <property type="entry name" value="N6_MTASE"/>
    <property type="match status" value="1"/>
</dbReference>
<dbReference type="PROSITE" id="PS50216">
    <property type="entry name" value="DHHC"/>
    <property type="match status" value="1"/>
</dbReference>
<dbReference type="PANTHER" id="PTHR13493">
    <property type="entry name" value="ZINC FINGER CCHC DOMAIN-CONTAINING"/>
    <property type="match status" value="1"/>
</dbReference>
<dbReference type="InterPro" id="IPR039846">
    <property type="entry name" value="ZCCHC4"/>
</dbReference>
<dbReference type="Pfam" id="PF10237">
    <property type="entry name" value="N6-adenineMlase"/>
    <property type="match status" value="1"/>
</dbReference>
<dbReference type="InterPro" id="IPR017921">
    <property type="entry name" value="Znf_CTCHY"/>
</dbReference>
<dbReference type="GO" id="GO:0008988">
    <property type="term" value="F:rRNA (adenine-N6-)-methyltransferase activity"/>
    <property type="evidence" value="ECO:0007669"/>
    <property type="project" value="InterPro"/>
</dbReference>
<organism evidence="8 9">
    <name type="scientific">Cloeon dipterum</name>
    <dbReference type="NCBI Taxonomy" id="197152"/>
    <lineage>
        <taxon>Eukaryota</taxon>
        <taxon>Metazoa</taxon>
        <taxon>Ecdysozoa</taxon>
        <taxon>Arthropoda</taxon>
        <taxon>Hexapoda</taxon>
        <taxon>Insecta</taxon>
        <taxon>Pterygota</taxon>
        <taxon>Palaeoptera</taxon>
        <taxon>Ephemeroptera</taxon>
        <taxon>Pisciforma</taxon>
        <taxon>Baetidae</taxon>
        <taxon>Cloeon</taxon>
    </lineage>
</organism>
<evidence type="ECO:0000256" key="4">
    <source>
        <dbReference type="ARBA" id="ARBA00022679"/>
    </source>
</evidence>
<evidence type="ECO:0000259" key="7">
    <source>
        <dbReference type="PROSITE" id="PS51270"/>
    </source>
</evidence>
<name>A0A8S1DG59_9INSE</name>
<keyword evidence="6" id="KW-0479">Metal-binding</keyword>
<keyword evidence="3" id="KW-0489">Methyltransferase</keyword>
<comment type="caution">
    <text evidence="8">The sequence shown here is derived from an EMBL/GenBank/DDBJ whole genome shotgun (WGS) entry which is preliminary data.</text>
</comment>
<keyword evidence="4" id="KW-0808">Transferase</keyword>
<keyword evidence="6" id="KW-0863">Zinc-finger</keyword>
<dbReference type="GO" id="GO:0005737">
    <property type="term" value="C:cytoplasm"/>
    <property type="evidence" value="ECO:0007669"/>
    <property type="project" value="UniProtKB-SubCell"/>
</dbReference>
<evidence type="ECO:0000256" key="1">
    <source>
        <dbReference type="ARBA" id="ARBA00004496"/>
    </source>
</evidence>
<accession>A0A8S1DG59</accession>